<dbReference type="AlphaFoldDB" id="A0A1Y5PR28"/>
<dbReference type="Gene3D" id="3.40.50.2000">
    <property type="entry name" value="Glycogen Phosphorylase B"/>
    <property type="match status" value="2"/>
</dbReference>
<dbReference type="Pfam" id="PF00534">
    <property type="entry name" value="Glycos_transf_1"/>
    <property type="match status" value="1"/>
</dbReference>
<dbReference type="SUPFAM" id="SSF53756">
    <property type="entry name" value="UDP-Glycosyltransferase/glycogen phosphorylase"/>
    <property type="match status" value="1"/>
</dbReference>
<reference evidence="2" key="1">
    <citation type="submission" date="2016-03" db="EMBL/GenBank/DDBJ databases">
        <authorList>
            <person name="Ploux O."/>
        </authorList>
    </citation>
    <scope>NUCLEOTIDE SEQUENCE</scope>
    <source>
        <strain evidence="2">UC10</strain>
    </source>
</reference>
<dbReference type="SUPFAM" id="SSF48208">
    <property type="entry name" value="Six-hairpin glycosidases"/>
    <property type="match status" value="1"/>
</dbReference>
<dbReference type="GO" id="GO:0016757">
    <property type="term" value="F:glycosyltransferase activity"/>
    <property type="evidence" value="ECO:0007669"/>
    <property type="project" value="InterPro"/>
</dbReference>
<evidence type="ECO:0000259" key="1">
    <source>
        <dbReference type="Pfam" id="PF00534"/>
    </source>
</evidence>
<protein>
    <submittedName>
        <fullName evidence="2">Glycosyl transferase, group 1</fullName>
    </submittedName>
</protein>
<dbReference type="PANTHER" id="PTHR12526">
    <property type="entry name" value="GLYCOSYLTRANSFERASE"/>
    <property type="match status" value="1"/>
</dbReference>
<dbReference type="InterPro" id="IPR008928">
    <property type="entry name" value="6-hairpin_glycosidase_sf"/>
</dbReference>
<name>A0A1Y5PR28_9SPHN</name>
<keyword evidence="2" id="KW-0808">Transferase</keyword>
<dbReference type="EMBL" id="LT598653">
    <property type="protein sequence ID" value="SBV32410.1"/>
    <property type="molecule type" value="Genomic_DNA"/>
</dbReference>
<accession>A0A1Y5PR28</accession>
<dbReference type="InterPro" id="IPR001296">
    <property type="entry name" value="Glyco_trans_1"/>
</dbReference>
<dbReference type="PANTHER" id="PTHR12526:SF572">
    <property type="entry name" value="BLL5144 PROTEIN"/>
    <property type="match status" value="1"/>
</dbReference>
<organism evidence="2">
    <name type="scientific">uncultured Sphingopyxis sp</name>
    <dbReference type="NCBI Taxonomy" id="310581"/>
    <lineage>
        <taxon>Bacteria</taxon>
        <taxon>Pseudomonadati</taxon>
        <taxon>Pseudomonadota</taxon>
        <taxon>Alphaproteobacteria</taxon>
        <taxon>Sphingomonadales</taxon>
        <taxon>Sphingomonadaceae</taxon>
        <taxon>Sphingopyxis</taxon>
        <taxon>environmental samples</taxon>
    </lineage>
</organism>
<feature type="domain" description="Glycosyl transferase family 1" evidence="1">
    <location>
        <begin position="213"/>
        <end position="381"/>
    </location>
</feature>
<sequence>MPVYETLDRRSFDEGLEAGQTLRPKTSDTARVALVGGFLPRRCGIATFTTDIHSSLAEAAPDLMVDVYAMAPAAVPTIFDPVVRGVITEGDAGSFIEAARQIEASCAKIVWLQHEFGLFGGLAGDMILELVDRVSAPLIVTLHTVLAEPDADQRRVMERLIARATKLIVMSERSHDLLRSVYHADDDQIAMIAHGVPDRPFGRASQFKPQFGFAGKQVALTFGLLSPGKGIEAVIEALPAIIEDHPDFLYCIAGATHPNLLALEGEAYRDRLQALAVSLGVDAHVRWINAFMDTDDLLDLIEAADIYVTPYTGAQQSTSGTLAYAMALGKAVISTPYVHAVELLADDHGVLVPFNDSEAIANEIRYLLGDADRLLTLQRRAYGRSRDMIWPVFAERTCSLIAESRVVPKAAPIPEHIGIDGFLRICDDTGILQHSVHMVPDRAHGYCVDDNARALMLMHRLDDDALGKCGQLTPVFAAFVQHAWNPDRGEFRNFMGFARNWLEDVGSEDSCGRTLWALGATAQGARDPGLRQWAHELFERTAASALDFESPRAIAFAMLGADFVLAAHPEHDLADRILRSGADRLIALYQAAARPDWRWFEPVLAYDNCRLPEAMLRAGVRLGRGDVTACGVETLRWINDAQISPHGHYRPVGSDSFGHAHALPRPFDQQPLEIWAAIDAASAAYDVTGDDIWLAHARRAYDWFSRRNDRGVIVGDPLTGSSKDGINPRGLNLNEGAESVLAYQHATYAIRDFIRKTG</sequence>
<dbReference type="KEGG" id="sphu:SPPYR_1290"/>
<proteinExistence type="predicted"/>
<evidence type="ECO:0000313" key="2">
    <source>
        <dbReference type="EMBL" id="SBV32410.1"/>
    </source>
</evidence>
<dbReference type="GO" id="GO:0005975">
    <property type="term" value="P:carbohydrate metabolic process"/>
    <property type="evidence" value="ECO:0007669"/>
    <property type="project" value="InterPro"/>
</dbReference>
<dbReference type="CDD" id="cd03822">
    <property type="entry name" value="GT4_mannosyltransferase-like"/>
    <property type="match status" value="1"/>
</dbReference>
<gene>
    <name evidence="2" type="ORF">SPPYR_1290</name>
</gene>